<sequence length="124" mass="14121">MVRMLSANAKELRQTTSISFIFPPIIDRFQAHTHPCPWAKGQTDRSQSPRLVVWKRNIVDAKCSWLTGSNLSAIGCQATQFLTSLRSHIRAVRIQRAAALAHDASRHNRYAHEWSAFCQHSVLR</sequence>
<dbReference type="AlphaFoldDB" id="A0A0B2V1H1"/>
<organism evidence="1 2">
    <name type="scientific">Toxocara canis</name>
    <name type="common">Canine roundworm</name>
    <dbReference type="NCBI Taxonomy" id="6265"/>
    <lineage>
        <taxon>Eukaryota</taxon>
        <taxon>Metazoa</taxon>
        <taxon>Ecdysozoa</taxon>
        <taxon>Nematoda</taxon>
        <taxon>Chromadorea</taxon>
        <taxon>Rhabditida</taxon>
        <taxon>Spirurina</taxon>
        <taxon>Ascaridomorpha</taxon>
        <taxon>Ascaridoidea</taxon>
        <taxon>Toxocaridae</taxon>
        <taxon>Toxocara</taxon>
    </lineage>
</organism>
<evidence type="ECO:0000313" key="2">
    <source>
        <dbReference type="Proteomes" id="UP000031036"/>
    </source>
</evidence>
<reference evidence="1 2" key="1">
    <citation type="submission" date="2014-11" db="EMBL/GenBank/DDBJ databases">
        <title>Genetic blueprint of the zoonotic pathogen Toxocara canis.</title>
        <authorList>
            <person name="Zhu X.-Q."/>
            <person name="Korhonen P.K."/>
            <person name="Cai H."/>
            <person name="Young N.D."/>
            <person name="Nejsum P."/>
            <person name="von Samson-Himmelstjerna G."/>
            <person name="Boag P.R."/>
            <person name="Tan P."/>
            <person name="Li Q."/>
            <person name="Min J."/>
            <person name="Yang Y."/>
            <person name="Wang X."/>
            <person name="Fang X."/>
            <person name="Hall R.S."/>
            <person name="Hofmann A."/>
            <person name="Sternberg P.W."/>
            <person name="Jex A.R."/>
            <person name="Gasser R.B."/>
        </authorList>
    </citation>
    <scope>NUCLEOTIDE SEQUENCE [LARGE SCALE GENOMIC DNA]</scope>
    <source>
        <strain evidence="1">PN_DK_2014</strain>
    </source>
</reference>
<gene>
    <name evidence="1" type="ORF">Tcan_00782</name>
</gene>
<feature type="non-terminal residue" evidence="1">
    <location>
        <position position="124"/>
    </location>
</feature>
<evidence type="ECO:0000313" key="1">
    <source>
        <dbReference type="EMBL" id="KHN75403.1"/>
    </source>
</evidence>
<accession>A0A0B2V1H1</accession>
<name>A0A0B2V1H1_TOXCA</name>
<comment type="caution">
    <text evidence="1">The sequence shown here is derived from an EMBL/GenBank/DDBJ whole genome shotgun (WGS) entry which is preliminary data.</text>
</comment>
<protein>
    <submittedName>
        <fullName evidence="1">Uncharacterized protein</fullName>
    </submittedName>
</protein>
<dbReference type="Proteomes" id="UP000031036">
    <property type="component" value="Unassembled WGS sequence"/>
</dbReference>
<dbReference type="EMBL" id="JPKZ01002712">
    <property type="protein sequence ID" value="KHN75403.1"/>
    <property type="molecule type" value="Genomic_DNA"/>
</dbReference>
<proteinExistence type="predicted"/>
<keyword evidence="2" id="KW-1185">Reference proteome</keyword>